<organism evidence="1">
    <name type="scientific">Rhizophora mucronata</name>
    <name type="common">Asiatic mangrove</name>
    <dbReference type="NCBI Taxonomy" id="61149"/>
    <lineage>
        <taxon>Eukaryota</taxon>
        <taxon>Viridiplantae</taxon>
        <taxon>Streptophyta</taxon>
        <taxon>Embryophyta</taxon>
        <taxon>Tracheophyta</taxon>
        <taxon>Spermatophyta</taxon>
        <taxon>Magnoliopsida</taxon>
        <taxon>eudicotyledons</taxon>
        <taxon>Gunneridae</taxon>
        <taxon>Pentapetalae</taxon>
        <taxon>rosids</taxon>
        <taxon>fabids</taxon>
        <taxon>Malpighiales</taxon>
        <taxon>Rhizophoraceae</taxon>
        <taxon>Rhizophora</taxon>
    </lineage>
</organism>
<proteinExistence type="predicted"/>
<name>A0A2P2N4Z3_RHIMU</name>
<protein>
    <submittedName>
        <fullName evidence="1">Uncharacterized protein</fullName>
    </submittedName>
</protein>
<evidence type="ECO:0000313" key="1">
    <source>
        <dbReference type="EMBL" id="MBX37505.1"/>
    </source>
</evidence>
<dbReference type="EMBL" id="GGEC01057021">
    <property type="protein sequence ID" value="MBX37505.1"/>
    <property type="molecule type" value="Transcribed_RNA"/>
</dbReference>
<reference evidence="1" key="1">
    <citation type="submission" date="2018-02" db="EMBL/GenBank/DDBJ databases">
        <title>Rhizophora mucronata_Transcriptome.</title>
        <authorList>
            <person name="Meera S.P."/>
            <person name="Sreeshan A."/>
            <person name="Augustine A."/>
        </authorList>
    </citation>
    <scope>NUCLEOTIDE SEQUENCE</scope>
    <source>
        <tissue evidence="1">Leaf</tissue>
    </source>
</reference>
<dbReference type="AlphaFoldDB" id="A0A2P2N4Z3"/>
<sequence>MKSHICRITILPNNSSACNQHSVKLEI</sequence>
<accession>A0A2P2N4Z3</accession>